<reference evidence="4 5" key="1">
    <citation type="submission" date="2024-10" db="EMBL/GenBank/DDBJ databases">
        <title>Updated reference genomes for cyclostephanoid diatoms.</title>
        <authorList>
            <person name="Roberts W.R."/>
            <person name="Alverson A.J."/>
        </authorList>
    </citation>
    <scope>NUCLEOTIDE SEQUENCE [LARGE SCALE GENOMIC DNA]</scope>
    <source>
        <strain evidence="4 5">AJA232-27</strain>
    </source>
</reference>
<dbReference type="AlphaFoldDB" id="A0ABD3N034"/>
<feature type="region of interest" description="Disordered" evidence="2">
    <location>
        <begin position="1"/>
        <end position="65"/>
    </location>
</feature>
<evidence type="ECO:0000313" key="5">
    <source>
        <dbReference type="Proteomes" id="UP001530293"/>
    </source>
</evidence>
<gene>
    <name evidence="4" type="ORF">ACHAWU_008862</name>
</gene>
<evidence type="ECO:0000313" key="4">
    <source>
        <dbReference type="EMBL" id="KAL3769453.1"/>
    </source>
</evidence>
<protein>
    <recommendedName>
        <fullName evidence="3">Phosducin domain-containing protein</fullName>
    </recommendedName>
</protein>
<feature type="compositionally biased region" description="Acidic residues" evidence="2">
    <location>
        <begin position="32"/>
        <end position="46"/>
    </location>
</feature>
<feature type="region of interest" description="Disordered" evidence="2">
    <location>
        <begin position="100"/>
        <end position="150"/>
    </location>
</feature>
<evidence type="ECO:0000256" key="1">
    <source>
        <dbReference type="ARBA" id="ARBA00009686"/>
    </source>
</evidence>
<evidence type="ECO:0000256" key="2">
    <source>
        <dbReference type="SAM" id="MobiDB-lite"/>
    </source>
</evidence>
<feature type="domain" description="Phosducin" evidence="3">
    <location>
        <begin position="188"/>
        <end position="295"/>
    </location>
</feature>
<dbReference type="Gene3D" id="3.40.30.10">
    <property type="entry name" value="Glutaredoxin"/>
    <property type="match status" value="1"/>
</dbReference>
<accession>A0ABD3N034</accession>
<dbReference type="PANTHER" id="PTHR46052:SF1">
    <property type="entry name" value="PHOSDUCIN-LIKE PROTEIN"/>
    <property type="match status" value="1"/>
</dbReference>
<comment type="caution">
    <text evidence="4">The sequence shown here is derived from an EMBL/GenBank/DDBJ whole genome shotgun (WGS) entry which is preliminary data.</text>
</comment>
<sequence length="297" mass="33961">MGDLEDAFLKKNVPGRYTSWSEENDDERRGDDDNDNEDDSEDDEYYLEGLPPLPGSTPSAANNCRIMEPATSASISNGLQKSCNTGVKGVLADYREAQRREKEEARLKQQEGVVPRPKQSHYRHRHDNDQNNNDDSSNSEDDHTDDDEASNGEYSKYLAKLQPGTTIVPHPFFRKSQYPKVTPEEYVQLLDEMENNVHKDVLYMIVHLFDESIRECQQLHSVLKLMRLGSVQSSSRFIKVDALEANPDMDTIILPTILIYDKRGELKHNLVRVTDDLPRGFKAHDLCEYFDKLGIVV</sequence>
<organism evidence="4 5">
    <name type="scientific">Discostella pseudostelligera</name>
    <dbReference type="NCBI Taxonomy" id="259834"/>
    <lineage>
        <taxon>Eukaryota</taxon>
        <taxon>Sar</taxon>
        <taxon>Stramenopiles</taxon>
        <taxon>Ochrophyta</taxon>
        <taxon>Bacillariophyta</taxon>
        <taxon>Coscinodiscophyceae</taxon>
        <taxon>Thalassiosirophycidae</taxon>
        <taxon>Stephanodiscales</taxon>
        <taxon>Stephanodiscaceae</taxon>
        <taxon>Discostella</taxon>
    </lineage>
</organism>
<dbReference type="PANTHER" id="PTHR46052">
    <property type="entry name" value="PHOSDUCIN-LIKE PROTEIN"/>
    <property type="match status" value="1"/>
</dbReference>
<dbReference type="InterPro" id="IPR051499">
    <property type="entry name" value="Phosducin-like_reg"/>
</dbReference>
<dbReference type="Pfam" id="PF02114">
    <property type="entry name" value="Phosducin"/>
    <property type="match status" value="1"/>
</dbReference>
<dbReference type="EMBL" id="JALLBG020000055">
    <property type="protein sequence ID" value="KAL3769453.1"/>
    <property type="molecule type" value="Genomic_DNA"/>
</dbReference>
<keyword evidence="5" id="KW-1185">Reference proteome</keyword>
<dbReference type="Proteomes" id="UP001530293">
    <property type="component" value="Unassembled WGS sequence"/>
</dbReference>
<feature type="compositionally biased region" description="Acidic residues" evidence="2">
    <location>
        <begin position="137"/>
        <end position="150"/>
    </location>
</feature>
<dbReference type="SUPFAM" id="SSF52833">
    <property type="entry name" value="Thioredoxin-like"/>
    <property type="match status" value="1"/>
</dbReference>
<dbReference type="InterPro" id="IPR024253">
    <property type="entry name" value="Phosducin_thioredoxin-like_dom"/>
</dbReference>
<name>A0ABD3N034_9STRA</name>
<comment type="similarity">
    <text evidence="1">Belongs to the phosducin family.</text>
</comment>
<dbReference type="InterPro" id="IPR036249">
    <property type="entry name" value="Thioredoxin-like_sf"/>
</dbReference>
<proteinExistence type="inferred from homology"/>
<evidence type="ECO:0000259" key="3">
    <source>
        <dbReference type="Pfam" id="PF02114"/>
    </source>
</evidence>
<feature type="compositionally biased region" description="Basic and acidic residues" evidence="2">
    <location>
        <begin position="100"/>
        <end position="109"/>
    </location>
</feature>